<reference evidence="1 2" key="1">
    <citation type="submission" date="2018-11" db="EMBL/GenBank/DDBJ databases">
        <title>Genomes From Bacteria Associated with the Canine Oral Cavity: a Test Case for Automated Genome-Based Taxonomic Assignment.</title>
        <authorList>
            <person name="Coil D.A."/>
            <person name="Jospin G."/>
            <person name="Darling A.E."/>
            <person name="Wallis C."/>
            <person name="Davis I.J."/>
            <person name="Harris S."/>
            <person name="Eisen J.A."/>
            <person name="Holcombe L.J."/>
            <person name="O'Flynn C."/>
        </authorList>
    </citation>
    <scope>NUCLEOTIDE SEQUENCE [LARGE SCALE GENOMIC DNA]</scope>
    <source>
        <strain evidence="1 2">OH2822_COT-296</strain>
    </source>
</reference>
<gene>
    <name evidence="1" type="ORF">EII35_08425</name>
</gene>
<sequence>MGIDVVVPDQDTLVAEIVGVCRRGLMHPELPPCPALRRILRIEENVSDLIAAPMIRAGVLEAANDLPPDHRLVFYESSGAWPGAPLGREKRLVAAALAANISTRTARRWSEEIAPRQIAAKLLTDTDTVVQRASFAITRLHARLDLSLPSPVIILERTIRVLAPAMPTFFEEVTIPYLRVGQPAWREVLGCTVDKVVSLGHGMWGVTHRFPEQLHSGSTHTFSTSLKLPNHASLHPEIGFRPHNTTLNAQISIQFGKRLPSRIESFETTGPPGGVPGAHVTNRMRPDHGLQRFMFPDIKLGYAVGVRWFMDD</sequence>
<accession>A0A3P1WVE1</accession>
<dbReference type="EMBL" id="RQYT01000017">
    <property type="protein sequence ID" value="RRD49380.1"/>
    <property type="molecule type" value="Genomic_DNA"/>
</dbReference>
<name>A0A3P1WVE1_9ACTN</name>
<protein>
    <submittedName>
        <fullName evidence="1">Uncharacterized protein</fullName>
    </submittedName>
</protein>
<dbReference type="AlphaFoldDB" id="A0A3P1WVE1"/>
<proteinExistence type="predicted"/>
<comment type="caution">
    <text evidence="1">The sequence shown here is derived from an EMBL/GenBank/DDBJ whole genome shotgun (WGS) entry which is preliminary data.</text>
</comment>
<organism evidence="1 2">
    <name type="scientific">Arachnia propionica</name>
    <dbReference type="NCBI Taxonomy" id="1750"/>
    <lineage>
        <taxon>Bacteria</taxon>
        <taxon>Bacillati</taxon>
        <taxon>Actinomycetota</taxon>
        <taxon>Actinomycetes</taxon>
        <taxon>Propionibacteriales</taxon>
        <taxon>Propionibacteriaceae</taxon>
        <taxon>Arachnia</taxon>
    </lineage>
</organism>
<dbReference type="OrthoDB" id="3724440at2"/>
<dbReference type="RefSeq" id="WP_125228025.1">
    <property type="nucleotide sequence ID" value="NZ_RQYT01000017.1"/>
</dbReference>
<evidence type="ECO:0000313" key="2">
    <source>
        <dbReference type="Proteomes" id="UP000280935"/>
    </source>
</evidence>
<dbReference type="Proteomes" id="UP000280935">
    <property type="component" value="Unassembled WGS sequence"/>
</dbReference>
<evidence type="ECO:0000313" key="1">
    <source>
        <dbReference type="EMBL" id="RRD49380.1"/>
    </source>
</evidence>